<dbReference type="PANTHER" id="PTHR23506">
    <property type="entry name" value="GH10249P"/>
    <property type="match status" value="1"/>
</dbReference>
<reference evidence="9" key="1">
    <citation type="submission" date="2023-07" db="EMBL/GenBank/DDBJ databases">
        <authorList>
            <consortium name="AG Swart"/>
            <person name="Singh M."/>
            <person name="Singh A."/>
            <person name="Seah K."/>
            <person name="Emmerich C."/>
        </authorList>
    </citation>
    <scope>NUCLEOTIDE SEQUENCE</scope>
    <source>
        <strain evidence="9">DP1</strain>
    </source>
</reference>
<dbReference type="InterPro" id="IPR011701">
    <property type="entry name" value="MFS"/>
</dbReference>
<gene>
    <name evidence="9" type="ORF">ECRASSUSDP1_LOCUS11011</name>
</gene>
<dbReference type="Gene3D" id="1.20.1250.20">
    <property type="entry name" value="MFS general substrate transporter like domains"/>
    <property type="match status" value="1"/>
</dbReference>
<feature type="transmembrane region" description="Helical" evidence="7">
    <location>
        <begin position="40"/>
        <end position="59"/>
    </location>
</feature>
<evidence type="ECO:0000256" key="1">
    <source>
        <dbReference type="ARBA" id="ARBA00004141"/>
    </source>
</evidence>
<feature type="transmembrane region" description="Helical" evidence="7">
    <location>
        <begin position="71"/>
        <end position="92"/>
    </location>
</feature>
<keyword evidence="4 7" id="KW-0812">Transmembrane</keyword>
<evidence type="ECO:0000256" key="7">
    <source>
        <dbReference type="SAM" id="Phobius"/>
    </source>
</evidence>
<evidence type="ECO:0000256" key="4">
    <source>
        <dbReference type="ARBA" id="ARBA00022692"/>
    </source>
</evidence>
<dbReference type="Proteomes" id="UP001295684">
    <property type="component" value="Unassembled WGS sequence"/>
</dbReference>
<dbReference type="InterPro" id="IPR050930">
    <property type="entry name" value="MFS_Vesicular_Transporter"/>
</dbReference>
<evidence type="ECO:0000256" key="3">
    <source>
        <dbReference type="ARBA" id="ARBA00022448"/>
    </source>
</evidence>
<dbReference type="SUPFAM" id="SSF103473">
    <property type="entry name" value="MFS general substrate transporter"/>
    <property type="match status" value="1"/>
</dbReference>
<keyword evidence="6 7" id="KW-0472">Membrane</keyword>
<keyword evidence="5 7" id="KW-1133">Transmembrane helix</keyword>
<organism evidence="9 10">
    <name type="scientific">Euplotes crassus</name>
    <dbReference type="NCBI Taxonomy" id="5936"/>
    <lineage>
        <taxon>Eukaryota</taxon>
        <taxon>Sar</taxon>
        <taxon>Alveolata</taxon>
        <taxon>Ciliophora</taxon>
        <taxon>Intramacronucleata</taxon>
        <taxon>Spirotrichea</taxon>
        <taxon>Hypotrichia</taxon>
        <taxon>Euplotida</taxon>
        <taxon>Euplotidae</taxon>
        <taxon>Moneuplotes</taxon>
    </lineage>
</organism>
<dbReference type="Pfam" id="PF07690">
    <property type="entry name" value="MFS_1"/>
    <property type="match status" value="1"/>
</dbReference>
<feature type="transmembrane region" description="Helical" evidence="7">
    <location>
        <begin position="136"/>
        <end position="161"/>
    </location>
</feature>
<name>A0AAD1ULV9_EUPCR</name>
<evidence type="ECO:0000256" key="5">
    <source>
        <dbReference type="ARBA" id="ARBA00022989"/>
    </source>
</evidence>
<feature type="transmembrane region" description="Helical" evidence="7">
    <location>
        <begin position="9"/>
        <end position="28"/>
    </location>
</feature>
<protein>
    <recommendedName>
        <fullName evidence="8">Major facilitator superfamily (MFS) profile domain-containing protein</fullName>
    </recommendedName>
</protein>
<dbReference type="InterPro" id="IPR020846">
    <property type="entry name" value="MFS_dom"/>
</dbReference>
<evidence type="ECO:0000256" key="2">
    <source>
        <dbReference type="ARBA" id="ARBA00006829"/>
    </source>
</evidence>
<dbReference type="GO" id="GO:0016020">
    <property type="term" value="C:membrane"/>
    <property type="evidence" value="ECO:0007669"/>
    <property type="project" value="UniProtKB-SubCell"/>
</dbReference>
<evidence type="ECO:0000259" key="8">
    <source>
        <dbReference type="PROSITE" id="PS50850"/>
    </source>
</evidence>
<comment type="similarity">
    <text evidence="2">Belongs to the major facilitator superfamily. Vesicular transporter family.</text>
</comment>
<keyword evidence="3" id="KW-0813">Transport</keyword>
<feature type="transmembrane region" description="Helical" evidence="7">
    <location>
        <begin position="316"/>
        <end position="337"/>
    </location>
</feature>
<feature type="transmembrane region" description="Helical" evidence="7">
    <location>
        <begin position="167"/>
        <end position="185"/>
    </location>
</feature>
<dbReference type="PROSITE" id="PS50850">
    <property type="entry name" value="MFS"/>
    <property type="match status" value="1"/>
</dbReference>
<dbReference type="PANTHER" id="PTHR23506:SF26">
    <property type="entry name" value="MFS-TYPE TRANSPORTER SLC18B1"/>
    <property type="match status" value="1"/>
</dbReference>
<feature type="transmembrane region" description="Helical" evidence="7">
    <location>
        <begin position="257"/>
        <end position="278"/>
    </location>
</feature>
<evidence type="ECO:0000313" key="10">
    <source>
        <dbReference type="Proteomes" id="UP001295684"/>
    </source>
</evidence>
<dbReference type="InterPro" id="IPR001958">
    <property type="entry name" value="Tet-R_TetA/multi-R_MdtG-like"/>
</dbReference>
<evidence type="ECO:0000313" key="9">
    <source>
        <dbReference type="EMBL" id="CAI2369708.1"/>
    </source>
</evidence>
<feature type="transmembrane region" description="Helical" evidence="7">
    <location>
        <begin position="290"/>
        <end position="310"/>
    </location>
</feature>
<dbReference type="AlphaFoldDB" id="A0AAD1ULV9"/>
<feature type="transmembrane region" description="Helical" evidence="7">
    <location>
        <begin position="384"/>
        <end position="408"/>
    </location>
</feature>
<evidence type="ECO:0000256" key="6">
    <source>
        <dbReference type="ARBA" id="ARBA00023136"/>
    </source>
</evidence>
<sequence length="441" mass="48628">MVDIKIQSLVLVNVLSNICYAVIVPFLPIELDKYDLPVEVFGYIFGVYALAIMLGSLFIGKLLATFGRKKILIAGIFSMGLCMLGFSLIDFIHDKVMLVTACLIMRCLQGMSSSMIQTTSYAIVTVCYPEQKKKYLGIMETAIGIGLCTGPMIGSLLYSFLGFKPTFYIIGFAFEVLGPILFFVIPSAIDTKDTPHLDCSKNSSGVSSKLKPVSYISLLTNPKYLINSVVPFLAYFNLVYLEPVLALRVLSFGVAPYFTGILVSVCFVGYTIASICMTNPHLQNYDSKKLIQIGLLLCGISHLFMGPAVFLPNKLWIIGIGQYFVGTFSVLLLIPSLPEMIHIANQLYPHQKLESSDLSSGVFNSMLGLAQMIGPLFGSYMTSIFGFRTCGTSASVILLSFAIVYFLIEFRKAPVKPQEVLLEFSDQKLMDDDQKSFENQG</sequence>
<feature type="transmembrane region" description="Helical" evidence="7">
    <location>
        <begin position="224"/>
        <end position="245"/>
    </location>
</feature>
<dbReference type="PRINTS" id="PR01035">
    <property type="entry name" value="TCRTETA"/>
</dbReference>
<comment type="caution">
    <text evidence="9">The sequence shown here is derived from an EMBL/GenBank/DDBJ whole genome shotgun (WGS) entry which is preliminary data.</text>
</comment>
<feature type="domain" description="Major facilitator superfamily (MFS) profile" evidence="8">
    <location>
        <begin position="5"/>
        <end position="412"/>
    </location>
</feature>
<accession>A0AAD1ULV9</accession>
<keyword evidence="10" id="KW-1185">Reference proteome</keyword>
<comment type="subcellular location">
    <subcellularLocation>
        <location evidence="1">Membrane</location>
        <topology evidence="1">Multi-pass membrane protein</topology>
    </subcellularLocation>
</comment>
<dbReference type="GO" id="GO:0022857">
    <property type="term" value="F:transmembrane transporter activity"/>
    <property type="evidence" value="ECO:0007669"/>
    <property type="project" value="InterPro"/>
</dbReference>
<dbReference type="EMBL" id="CAMPGE010010862">
    <property type="protein sequence ID" value="CAI2369708.1"/>
    <property type="molecule type" value="Genomic_DNA"/>
</dbReference>
<dbReference type="InterPro" id="IPR036259">
    <property type="entry name" value="MFS_trans_sf"/>
</dbReference>
<proteinExistence type="inferred from homology"/>